<evidence type="ECO:0000256" key="12">
    <source>
        <dbReference type="ARBA" id="ARBA00055042"/>
    </source>
</evidence>
<dbReference type="CDD" id="cd00560">
    <property type="entry name" value="PanC"/>
    <property type="match status" value="1"/>
</dbReference>
<evidence type="ECO:0000256" key="9">
    <source>
        <dbReference type="ARBA" id="ARBA00022741"/>
    </source>
</evidence>
<comment type="pathway">
    <text evidence="2 13">Cofactor biosynthesis; (R)-pantothenate biosynthesis; (R)-pantothenate from (R)-pantoate and beta-alanine: step 1/1.</text>
</comment>
<feature type="active site" description="Proton donor" evidence="13">
    <location>
        <position position="41"/>
    </location>
</feature>
<dbReference type="PANTHER" id="PTHR21299:SF1">
    <property type="entry name" value="PANTOATE--BETA-ALANINE LIGASE"/>
    <property type="match status" value="1"/>
</dbReference>
<keyword evidence="7 13" id="KW-0436">Ligase</keyword>
<comment type="subunit">
    <text evidence="13">Homodimer.</text>
</comment>
<comment type="subcellular location">
    <subcellularLocation>
        <location evidence="1 13">Cytoplasm</location>
    </subcellularLocation>
</comment>
<keyword evidence="15" id="KW-1185">Reference proteome</keyword>
<gene>
    <name evidence="13" type="primary">panC</name>
    <name evidence="14" type="ORF">AUC71_13275</name>
</gene>
<feature type="binding site" evidence="13">
    <location>
        <position position="157"/>
    </location>
    <ligand>
        <name>(R)-pantoate</name>
        <dbReference type="ChEBI" id="CHEBI:15980"/>
    </ligand>
</feature>
<dbReference type="AlphaFoldDB" id="A0A1E3WBB6"/>
<feature type="binding site" evidence="13">
    <location>
        <position position="65"/>
    </location>
    <ligand>
        <name>(R)-pantoate</name>
        <dbReference type="ChEBI" id="CHEBI:15980"/>
    </ligand>
</feature>
<dbReference type="InterPro" id="IPR014729">
    <property type="entry name" value="Rossmann-like_a/b/a_fold"/>
</dbReference>
<dbReference type="InterPro" id="IPR004821">
    <property type="entry name" value="Cyt_trans-like"/>
</dbReference>
<evidence type="ECO:0000256" key="1">
    <source>
        <dbReference type="ARBA" id="ARBA00004496"/>
    </source>
</evidence>
<keyword evidence="10 13" id="KW-0067">ATP-binding</keyword>
<dbReference type="EMBL" id="LPWD01000222">
    <property type="protein sequence ID" value="ODS02812.1"/>
    <property type="molecule type" value="Genomic_DNA"/>
</dbReference>
<comment type="catalytic activity">
    <reaction evidence="11 13">
        <text>(R)-pantoate + beta-alanine + ATP = (R)-pantothenate + AMP + diphosphate + H(+)</text>
        <dbReference type="Rhea" id="RHEA:10912"/>
        <dbReference type="ChEBI" id="CHEBI:15378"/>
        <dbReference type="ChEBI" id="CHEBI:15980"/>
        <dbReference type="ChEBI" id="CHEBI:29032"/>
        <dbReference type="ChEBI" id="CHEBI:30616"/>
        <dbReference type="ChEBI" id="CHEBI:33019"/>
        <dbReference type="ChEBI" id="CHEBI:57966"/>
        <dbReference type="ChEBI" id="CHEBI:456215"/>
        <dbReference type="EC" id="6.3.2.1"/>
    </reaction>
</comment>
<keyword evidence="9 13" id="KW-0547">Nucleotide-binding</keyword>
<dbReference type="NCBIfam" id="TIGR00125">
    <property type="entry name" value="cyt_tran_rel"/>
    <property type="match status" value="1"/>
</dbReference>
<keyword evidence="8 13" id="KW-0566">Pantothenate biosynthesis</keyword>
<feature type="binding site" evidence="13">
    <location>
        <position position="180"/>
    </location>
    <ligand>
        <name>ATP</name>
        <dbReference type="ChEBI" id="CHEBI:30616"/>
    </ligand>
</feature>
<feature type="binding site" evidence="13">
    <location>
        <position position="65"/>
    </location>
    <ligand>
        <name>beta-alanine</name>
        <dbReference type="ChEBI" id="CHEBI:57966"/>
    </ligand>
</feature>
<dbReference type="GO" id="GO:0005524">
    <property type="term" value="F:ATP binding"/>
    <property type="evidence" value="ECO:0007669"/>
    <property type="project" value="UniProtKB-KW"/>
</dbReference>
<evidence type="ECO:0000256" key="7">
    <source>
        <dbReference type="ARBA" id="ARBA00022598"/>
    </source>
</evidence>
<dbReference type="Pfam" id="PF02569">
    <property type="entry name" value="Pantoate_ligase"/>
    <property type="match status" value="1"/>
</dbReference>
<evidence type="ECO:0000313" key="14">
    <source>
        <dbReference type="EMBL" id="ODS02812.1"/>
    </source>
</evidence>
<dbReference type="GO" id="GO:0005829">
    <property type="term" value="C:cytosol"/>
    <property type="evidence" value="ECO:0007669"/>
    <property type="project" value="TreeGrafter"/>
</dbReference>
<evidence type="ECO:0000256" key="10">
    <source>
        <dbReference type="ARBA" id="ARBA00022840"/>
    </source>
</evidence>
<reference evidence="14 15" key="1">
    <citation type="journal article" date="2016" name="Environ. Microbiol.">
        <title>New Methyloceanibacter diversity from North Sea sediments includes methanotroph containing solely the soluble methane monooxygenase.</title>
        <authorList>
            <person name="Vekeman B."/>
            <person name="Kerckhof F.M."/>
            <person name="Cremers G."/>
            <person name="de Vos P."/>
            <person name="Vandamme P."/>
            <person name="Boon N."/>
            <person name="Op den Camp H.J."/>
            <person name="Heylen K."/>
        </authorList>
    </citation>
    <scope>NUCLEOTIDE SEQUENCE [LARGE SCALE GENOMIC DNA]</scope>
    <source>
        <strain evidence="14 15">R-67177</strain>
    </source>
</reference>
<accession>A0A1E3WBB6</accession>
<comment type="caution">
    <text evidence="14">The sequence shown here is derived from an EMBL/GenBank/DDBJ whole genome shotgun (WGS) entry which is preliminary data.</text>
</comment>
<evidence type="ECO:0000256" key="8">
    <source>
        <dbReference type="ARBA" id="ARBA00022655"/>
    </source>
</evidence>
<comment type="function">
    <text evidence="12 13">Catalyzes the condensation of pantoate with beta-alanine in an ATP-dependent reaction via a pantoyl-adenylate intermediate.</text>
</comment>
<organism evidence="14 15">
    <name type="scientific">Methyloceanibacter marginalis</name>
    <dbReference type="NCBI Taxonomy" id="1774971"/>
    <lineage>
        <taxon>Bacteria</taxon>
        <taxon>Pseudomonadati</taxon>
        <taxon>Pseudomonadota</taxon>
        <taxon>Alphaproteobacteria</taxon>
        <taxon>Hyphomicrobiales</taxon>
        <taxon>Hyphomicrobiaceae</taxon>
        <taxon>Methyloceanibacter</taxon>
    </lineage>
</organism>
<name>A0A1E3WBB6_9HYPH</name>
<dbReference type="InterPro" id="IPR003721">
    <property type="entry name" value="Pantoate_ligase"/>
</dbReference>
<dbReference type="EC" id="6.3.2.1" evidence="4 13"/>
<evidence type="ECO:0000256" key="2">
    <source>
        <dbReference type="ARBA" id="ARBA00004990"/>
    </source>
</evidence>
<dbReference type="GO" id="GO:0015940">
    <property type="term" value="P:pantothenate biosynthetic process"/>
    <property type="evidence" value="ECO:0007669"/>
    <property type="project" value="UniProtKB-UniRule"/>
</dbReference>
<feature type="binding site" evidence="13">
    <location>
        <begin position="34"/>
        <end position="41"/>
    </location>
    <ligand>
        <name>ATP</name>
        <dbReference type="ChEBI" id="CHEBI:30616"/>
    </ligand>
</feature>
<comment type="similarity">
    <text evidence="3 13">Belongs to the pantothenate synthetase family.</text>
</comment>
<dbReference type="UniPathway" id="UPA00028">
    <property type="reaction ID" value="UER00005"/>
</dbReference>
<feature type="binding site" evidence="13">
    <location>
        <begin position="151"/>
        <end position="154"/>
    </location>
    <ligand>
        <name>ATP</name>
        <dbReference type="ChEBI" id="CHEBI:30616"/>
    </ligand>
</feature>
<dbReference type="HAMAP" id="MF_00158">
    <property type="entry name" value="PanC"/>
    <property type="match status" value="1"/>
</dbReference>
<feature type="binding site" evidence="13">
    <location>
        <begin position="188"/>
        <end position="191"/>
    </location>
    <ligand>
        <name>ATP</name>
        <dbReference type="ChEBI" id="CHEBI:30616"/>
    </ligand>
</feature>
<dbReference type="PANTHER" id="PTHR21299">
    <property type="entry name" value="CYTIDYLATE KINASE/PANTOATE-BETA-ALANINE LIGASE"/>
    <property type="match status" value="1"/>
</dbReference>
<dbReference type="GO" id="GO:0004592">
    <property type="term" value="F:pantoate-beta-alanine ligase activity"/>
    <property type="evidence" value="ECO:0007669"/>
    <property type="project" value="UniProtKB-UniRule"/>
</dbReference>
<evidence type="ECO:0000256" key="5">
    <source>
        <dbReference type="ARBA" id="ARBA00014155"/>
    </source>
</evidence>
<evidence type="ECO:0000313" key="15">
    <source>
        <dbReference type="Proteomes" id="UP000095042"/>
    </source>
</evidence>
<dbReference type="OrthoDB" id="9773087at2"/>
<evidence type="ECO:0000256" key="6">
    <source>
        <dbReference type="ARBA" id="ARBA00022490"/>
    </source>
</evidence>
<dbReference type="SUPFAM" id="SSF52374">
    <property type="entry name" value="Nucleotidylyl transferase"/>
    <property type="match status" value="1"/>
</dbReference>
<dbReference type="RefSeq" id="WP_069623985.1">
    <property type="nucleotide sequence ID" value="NZ_LPWD01000222.1"/>
</dbReference>
<proteinExistence type="inferred from homology"/>
<dbReference type="NCBIfam" id="TIGR00018">
    <property type="entry name" value="panC"/>
    <property type="match status" value="1"/>
</dbReference>
<evidence type="ECO:0000256" key="13">
    <source>
        <dbReference type="HAMAP-Rule" id="MF_00158"/>
    </source>
</evidence>
<dbReference type="InterPro" id="IPR042176">
    <property type="entry name" value="Pantoate_ligase_C"/>
</dbReference>
<dbReference type="Gene3D" id="3.30.1300.10">
    <property type="entry name" value="Pantoate-beta-alanine ligase, C-terminal domain"/>
    <property type="match status" value="1"/>
</dbReference>
<keyword evidence="6 13" id="KW-0963">Cytoplasm</keyword>
<evidence type="ECO:0000256" key="3">
    <source>
        <dbReference type="ARBA" id="ARBA00009256"/>
    </source>
</evidence>
<dbReference type="Proteomes" id="UP000095042">
    <property type="component" value="Unassembled WGS sequence"/>
</dbReference>
<evidence type="ECO:0000256" key="4">
    <source>
        <dbReference type="ARBA" id="ARBA00012219"/>
    </source>
</evidence>
<protein>
    <recommendedName>
        <fullName evidence="5 13">Pantothenate synthetase</fullName>
        <shortName evidence="13">PS</shortName>
        <ecNumber evidence="4 13">6.3.2.1</ecNumber>
    </recommendedName>
    <alternativeName>
        <fullName evidence="13">Pantoate--beta-alanine ligase</fullName>
    </alternativeName>
    <alternativeName>
        <fullName evidence="13">Pantoate-activating enzyme</fullName>
    </alternativeName>
</protein>
<evidence type="ECO:0000256" key="11">
    <source>
        <dbReference type="ARBA" id="ARBA00048258"/>
    </source>
</evidence>
<sequence>MTGAIETVRTVRDLRARVAAWRAGGETVALVPTMGAIHDGHLSLVKRAKAHCGRVVTSLFVNPLQFGPREDFHAYPRDEARDTGLLAAAGSDLLYAPDATEMYPPGFSTKVHVSDLTEDLCGASRPNHFDGVATVVAKLLLQCAPDTAIFGEKDYQQLLVIKRFVRDLNIPVEILGAPIVREVDGLALSSRQRYLSPEERAIAPVLHQTVRQVATDLAQGRGADDASEAARFRLEAMGLRVDYVAVRDPDTLKPLHGPVKTARVLAAIHLGKTRLLDNVPVPPDD</sequence>
<comment type="miscellaneous">
    <text evidence="13">The reaction proceeds by a bi uni uni bi ping pong mechanism.</text>
</comment>
<dbReference type="FunFam" id="3.40.50.620:FF:000114">
    <property type="entry name" value="Pantothenate synthetase"/>
    <property type="match status" value="1"/>
</dbReference>
<dbReference type="Gene3D" id="3.40.50.620">
    <property type="entry name" value="HUPs"/>
    <property type="match status" value="1"/>
</dbReference>